<keyword evidence="4" id="KW-1185">Reference proteome</keyword>
<dbReference type="PANTHER" id="PTHR13459">
    <property type="entry name" value="E3 UBIQUITIN-PROTEIN LIGASE RNF220 ISOFORM X1"/>
    <property type="match status" value="1"/>
</dbReference>
<evidence type="ECO:0000313" key="3">
    <source>
        <dbReference type="EMBL" id="KAJ1642884.1"/>
    </source>
</evidence>
<reference evidence="3" key="1">
    <citation type="submission" date="2022-07" db="EMBL/GenBank/DDBJ databases">
        <title>Phylogenomic reconstructions and comparative analyses of Kickxellomycotina fungi.</title>
        <authorList>
            <person name="Reynolds N.K."/>
            <person name="Stajich J.E."/>
            <person name="Barry K."/>
            <person name="Grigoriev I.V."/>
            <person name="Crous P."/>
            <person name="Smith M.E."/>
        </authorList>
    </citation>
    <scope>NUCLEOTIDE SEQUENCE</scope>
    <source>
        <strain evidence="3">NBRC 105413</strain>
    </source>
</reference>
<organism evidence="3 4">
    <name type="scientific">Coemansia asiatica</name>
    <dbReference type="NCBI Taxonomy" id="1052880"/>
    <lineage>
        <taxon>Eukaryota</taxon>
        <taxon>Fungi</taxon>
        <taxon>Fungi incertae sedis</taxon>
        <taxon>Zoopagomycota</taxon>
        <taxon>Kickxellomycotina</taxon>
        <taxon>Kickxellomycetes</taxon>
        <taxon>Kickxellales</taxon>
        <taxon>Kickxellaceae</taxon>
        <taxon>Coemansia</taxon>
    </lineage>
</organism>
<dbReference type="GO" id="GO:0016567">
    <property type="term" value="P:protein ubiquitination"/>
    <property type="evidence" value="ECO:0007669"/>
    <property type="project" value="TreeGrafter"/>
</dbReference>
<dbReference type="AlphaFoldDB" id="A0A9W7XEN6"/>
<gene>
    <name evidence="3" type="ORF">LPJ64_005294</name>
</gene>
<feature type="compositionally biased region" description="Low complexity" evidence="1">
    <location>
        <begin position="181"/>
        <end position="197"/>
    </location>
</feature>
<evidence type="ECO:0000259" key="2">
    <source>
        <dbReference type="Pfam" id="PF15926"/>
    </source>
</evidence>
<dbReference type="EMBL" id="JANBOH010000324">
    <property type="protein sequence ID" value="KAJ1642884.1"/>
    <property type="molecule type" value="Genomic_DNA"/>
</dbReference>
<evidence type="ECO:0000256" key="1">
    <source>
        <dbReference type="SAM" id="MobiDB-lite"/>
    </source>
</evidence>
<sequence>MSIQQYDSHYREELAATRKQQKVVRSKSHIKPPVDVDSLKLRLEDAKMNYRKRPETDEFDYKSPNTSMPGTPDSGLRRSERRRSQRVLVNDSVVDQPLSAPPAMGRLSSLRSSSSSSYRASSSKSSSASTSTSTSTSSSSASVSVSVSGSKRRISSFASETTSDSRLSSSTKSKSRKRKTSSSSRNSSSDQSSSHRSQAQEAPALEDSSAQCFICHKVLDGDMDAINKHIDDCLIQPLEDSSVSSGTASEKGAAEVDEGPVIEYEWSGQTRIRATAMLEGGPAAAGLGFSSSGQMDRDEDVDVDAEDETSFGAAQYTDADLVFTSGSGSQKNYIGAAPQWEETPLPLDDPKIAAAAHAADAARGVTGGSTSAMQLVVDALKARIQEQDRMLKTVKRCTICLESYDQPCVSS</sequence>
<dbReference type="InterPro" id="IPR052443">
    <property type="entry name" value="E3_ubiq-ligase_RNF220-like"/>
</dbReference>
<comment type="caution">
    <text evidence="3">The sequence shown here is derived from an EMBL/GenBank/DDBJ whole genome shotgun (WGS) entry which is preliminary data.</text>
</comment>
<feature type="domain" description="E3 ubiquitin-protein ligase RNF220 middle" evidence="2">
    <location>
        <begin position="131"/>
        <end position="328"/>
    </location>
</feature>
<dbReference type="Proteomes" id="UP001145021">
    <property type="component" value="Unassembled WGS sequence"/>
</dbReference>
<feature type="region of interest" description="Disordered" evidence="1">
    <location>
        <begin position="44"/>
        <end position="206"/>
    </location>
</feature>
<feature type="compositionally biased region" description="Basic and acidic residues" evidence="1">
    <location>
        <begin position="44"/>
        <end position="61"/>
    </location>
</feature>
<dbReference type="InterPro" id="IPR031824">
    <property type="entry name" value="RNF220_mid"/>
</dbReference>
<protein>
    <recommendedName>
        <fullName evidence="2">E3 ubiquitin-protein ligase RNF220 middle domain-containing protein</fullName>
    </recommendedName>
</protein>
<evidence type="ECO:0000313" key="4">
    <source>
        <dbReference type="Proteomes" id="UP001145021"/>
    </source>
</evidence>
<feature type="compositionally biased region" description="Low complexity" evidence="1">
    <location>
        <begin position="108"/>
        <end position="172"/>
    </location>
</feature>
<accession>A0A9W7XEN6</accession>
<proteinExistence type="predicted"/>
<dbReference type="GO" id="GO:0061630">
    <property type="term" value="F:ubiquitin protein ligase activity"/>
    <property type="evidence" value="ECO:0007669"/>
    <property type="project" value="TreeGrafter"/>
</dbReference>
<name>A0A9W7XEN6_9FUNG</name>
<dbReference type="Pfam" id="PF15926">
    <property type="entry name" value="RNF220"/>
    <property type="match status" value="1"/>
</dbReference>
<dbReference type="PANTHER" id="PTHR13459:SF1">
    <property type="entry name" value="E3 UBIQUITIN-PROTEIN LIGASE RNF220 ISOFORM X1"/>
    <property type="match status" value="1"/>
</dbReference>